<gene>
    <name evidence="1" type="ORF">TPSB3V08_LOCUS13928</name>
</gene>
<sequence>MGQFTMRERPIPLEFRTWLLSEHATNWSECLAGGSACDREWKSDWRVMVVSGWSLASLRQHHLDYTRPRR</sequence>
<name>A0A7R9DTA4_TIMPO</name>
<dbReference type="AlphaFoldDB" id="A0A7R9DTA4"/>
<organism evidence="1">
    <name type="scientific">Timema poppense</name>
    <name type="common">Walking stick</name>
    <dbReference type="NCBI Taxonomy" id="170557"/>
    <lineage>
        <taxon>Eukaryota</taxon>
        <taxon>Metazoa</taxon>
        <taxon>Ecdysozoa</taxon>
        <taxon>Arthropoda</taxon>
        <taxon>Hexapoda</taxon>
        <taxon>Insecta</taxon>
        <taxon>Pterygota</taxon>
        <taxon>Neoptera</taxon>
        <taxon>Polyneoptera</taxon>
        <taxon>Phasmatodea</taxon>
        <taxon>Timematodea</taxon>
        <taxon>Timematoidea</taxon>
        <taxon>Timematidae</taxon>
        <taxon>Timema</taxon>
    </lineage>
</organism>
<evidence type="ECO:0000313" key="1">
    <source>
        <dbReference type="EMBL" id="CAD7420513.1"/>
    </source>
</evidence>
<reference evidence="1" key="1">
    <citation type="submission" date="2020-11" db="EMBL/GenBank/DDBJ databases">
        <authorList>
            <person name="Tran Van P."/>
        </authorList>
    </citation>
    <scope>NUCLEOTIDE SEQUENCE</scope>
</reference>
<proteinExistence type="predicted"/>
<protein>
    <submittedName>
        <fullName evidence="1">Uncharacterized protein</fullName>
    </submittedName>
</protein>
<accession>A0A7R9DTA4</accession>
<dbReference type="EMBL" id="OD032578">
    <property type="protein sequence ID" value="CAD7420513.1"/>
    <property type="molecule type" value="Genomic_DNA"/>
</dbReference>